<organism evidence="2 3">
    <name type="scientific">Natronoglomus mannanivorans</name>
    <dbReference type="NCBI Taxonomy" id="2979990"/>
    <lineage>
        <taxon>Archaea</taxon>
        <taxon>Methanobacteriati</taxon>
        <taxon>Methanobacteriota</taxon>
        <taxon>Stenosarchaea group</taxon>
        <taxon>Halobacteria</taxon>
        <taxon>Halobacteriales</taxon>
        <taxon>Natrialbaceae</taxon>
        <taxon>Natronoglomus</taxon>
    </lineage>
</organism>
<sequence>MGSNPPVNPVFHDEEFWLKISVDYPEALEEAGENASSLPEKLLGRFLRGKRKVVSNKYDSVKDFKREVKESGDAEGIIFSIYVESLWMKNWSEGVEFEHVDGTVDDLVDKLDEDTDYQDVNETFGVIWPTTRQIRRKKEEGEVIGVRSDETEPVVVKKDEDSIMVRASSARLKSTTRDLRDTEEIVEVEPESEAVEISPNIQGFLSNTDSDFEVIGVKFNDSELPERSRIRVKHERSIVEDLGVLSEVNIISTEGVSAIQKIYLRDTRFGGKYRVKLNHADEGFRFELVAPEKLQRERERFKNRFKQETGVSFGVEYEYGSQNQRHLFNRVLSGDGGAYDRYFDELDEDLRRYAEEFTDATYQTQKLCFECREAVSDSLEVCSRCGSTDFSDSFEQVDISINESRVAYHVNAVLEEREPVLSDFEISRWSVEQREMNSRDIVRSDFTSTAFEERGSPDSTRHEVFFVPQGNQIQPRQINNYLLKCVYVTYGESAVDDYEGFGRISLYELLTTENPEKLVGKSIHDAVMGMQVRTFSKANEAFDVAEDYLRLVSEHGYSGDTSELEEYYNPDMPDYFEKHVFYLLKGLFVQTERWGRHTKREADALLVVPRPGSRKAYAAKVDPKLSHSDDGYPLGTSGEDQVSRYMTNGQSANALRSKTGREQPDALVLVSQNFNSDRFALRSRGVQERLENGSDDYEPDLVFMEYEALVELYQLELDYHRALDNPDVKRRFRELVIEELQNVSYTHGAKFVHFDGRSVKTVRDGLLAEAKAHDIDPVRTYSQSDE</sequence>
<protein>
    <submittedName>
        <fullName evidence="2">Uncharacterized protein</fullName>
    </submittedName>
</protein>
<feature type="region of interest" description="Disordered" evidence="1">
    <location>
        <begin position="620"/>
        <end position="642"/>
    </location>
</feature>
<evidence type="ECO:0000256" key="1">
    <source>
        <dbReference type="SAM" id="MobiDB-lite"/>
    </source>
</evidence>
<comment type="caution">
    <text evidence="2">The sequence shown here is derived from an EMBL/GenBank/DDBJ whole genome shotgun (WGS) entry which is preliminary data.</text>
</comment>
<proteinExistence type="predicted"/>
<evidence type="ECO:0000313" key="2">
    <source>
        <dbReference type="EMBL" id="MCU4973947.1"/>
    </source>
</evidence>
<name>A0ABT2QGA8_9EURY</name>
<dbReference type="EMBL" id="JAOPKB010000009">
    <property type="protein sequence ID" value="MCU4973947.1"/>
    <property type="molecule type" value="Genomic_DNA"/>
</dbReference>
<dbReference type="RefSeq" id="WP_338008229.1">
    <property type="nucleotide sequence ID" value="NZ_JAOPKB010000009.1"/>
</dbReference>
<accession>A0ABT2QGA8</accession>
<gene>
    <name evidence="2" type="ORF">OB955_14525</name>
</gene>
<evidence type="ECO:0000313" key="3">
    <source>
        <dbReference type="Proteomes" id="UP001320972"/>
    </source>
</evidence>
<feature type="compositionally biased region" description="Basic and acidic residues" evidence="1">
    <location>
        <begin position="621"/>
        <end position="630"/>
    </location>
</feature>
<keyword evidence="3" id="KW-1185">Reference proteome</keyword>
<reference evidence="2 3" key="1">
    <citation type="submission" date="2022-09" db="EMBL/GenBank/DDBJ databases">
        <title>Enrichment on poylsaccharides allowed isolation of novel metabolic and taxonomic groups of Haloarchaea.</title>
        <authorList>
            <person name="Sorokin D.Y."/>
            <person name="Elcheninov A.G."/>
            <person name="Khizhniak T.V."/>
            <person name="Kolganova T.V."/>
            <person name="Kublanov I.V."/>
        </authorList>
    </citation>
    <scope>NUCLEOTIDE SEQUENCE [LARGE SCALE GENOMIC DNA]</scope>
    <source>
        <strain evidence="2 3">AArc-m2/3/4</strain>
    </source>
</reference>
<dbReference type="Proteomes" id="UP001320972">
    <property type="component" value="Unassembled WGS sequence"/>
</dbReference>